<evidence type="ECO:0000256" key="4">
    <source>
        <dbReference type="ARBA" id="ARBA00022679"/>
    </source>
</evidence>
<evidence type="ECO:0000256" key="8">
    <source>
        <dbReference type="SAM" id="Phobius"/>
    </source>
</evidence>
<feature type="transmembrane region" description="Helical" evidence="8">
    <location>
        <begin position="433"/>
        <end position="452"/>
    </location>
</feature>
<keyword evidence="5 8" id="KW-0812">Transmembrane</keyword>
<dbReference type="Proteomes" id="UP000190130">
    <property type="component" value="Unassembled WGS sequence"/>
</dbReference>
<evidence type="ECO:0000256" key="5">
    <source>
        <dbReference type="ARBA" id="ARBA00022692"/>
    </source>
</evidence>
<feature type="transmembrane region" description="Helical" evidence="8">
    <location>
        <begin position="518"/>
        <end position="540"/>
    </location>
</feature>
<feature type="transmembrane region" description="Helical" evidence="8">
    <location>
        <begin position="202"/>
        <end position="222"/>
    </location>
</feature>
<protein>
    <submittedName>
        <fullName evidence="9">Uncharacterized protein</fullName>
    </submittedName>
</protein>
<evidence type="ECO:0000313" key="9">
    <source>
        <dbReference type="EMBL" id="SKC12257.1"/>
    </source>
</evidence>
<evidence type="ECO:0000256" key="6">
    <source>
        <dbReference type="ARBA" id="ARBA00022989"/>
    </source>
</evidence>
<name>A0A1T5GV34_9HYPH</name>
<reference evidence="9 10" key="1">
    <citation type="submission" date="2017-02" db="EMBL/GenBank/DDBJ databases">
        <authorList>
            <person name="Peterson S.W."/>
        </authorList>
    </citation>
    <scope>NUCLEOTIDE SEQUENCE [LARGE SCALE GENOMIC DNA]</scope>
    <source>
        <strain evidence="9 10">DSM 9653</strain>
    </source>
</reference>
<proteinExistence type="predicted"/>
<dbReference type="PANTHER" id="PTHR33908:SF11">
    <property type="entry name" value="MEMBRANE PROTEIN"/>
    <property type="match status" value="1"/>
</dbReference>
<evidence type="ECO:0000256" key="3">
    <source>
        <dbReference type="ARBA" id="ARBA00022676"/>
    </source>
</evidence>
<feature type="transmembrane region" description="Helical" evidence="8">
    <location>
        <begin position="170"/>
        <end position="190"/>
    </location>
</feature>
<keyword evidence="2" id="KW-1003">Cell membrane</keyword>
<dbReference type="AlphaFoldDB" id="A0A1T5GV34"/>
<evidence type="ECO:0000256" key="1">
    <source>
        <dbReference type="ARBA" id="ARBA00004651"/>
    </source>
</evidence>
<accession>A0A1T5GV34</accession>
<evidence type="ECO:0000313" key="10">
    <source>
        <dbReference type="Proteomes" id="UP000190130"/>
    </source>
</evidence>
<feature type="transmembrane region" description="Helical" evidence="8">
    <location>
        <begin position="464"/>
        <end position="484"/>
    </location>
</feature>
<feature type="transmembrane region" description="Helical" evidence="8">
    <location>
        <begin position="6"/>
        <end position="29"/>
    </location>
</feature>
<dbReference type="EMBL" id="FUYX01000016">
    <property type="protein sequence ID" value="SKC12257.1"/>
    <property type="molecule type" value="Genomic_DNA"/>
</dbReference>
<sequence length="1117" mass="123160">MIGYEVQIVAVAQLYILFLLYAVACWVLARSTLSHSHWLPAFIASAAILGPVTLGLLLTLLFWLVPGRSPRLYVAILAAAPLLIGLLRFRLLASDVRRLHQSWKERSFASIALWGVLLFAMPALCLAFELLVLPLHGNDPLEYMQLGRLLYEQRAAHIYPLKTALPSSGFIAPWTHPPTYGSLIALAFMLQGTSAIAGAAKLISFWFAIASAALATALVFASDRRPSWRLWLTPFLAISVPVYFEIALTAHIDAIRIATFVAAICLTIHAVTNGTRSAFLLAAYAISGAAMTHSIGILAIAIALPMLVICWRGSIRRLVEGIVIIALTVAVVTLPHYLRNVAIFGSPIQDSVPVWDLPNLGVSEFLRGERGLETFADRLVLGVMMPFTRTDLFGFLPSAGTIIAALILLRNLARPDRRAIAIATFKARSSDAAIPLLISLLGYLSVIFLSVLAGTDLAVKNARYMLTVIPMTIALVMIGLGRLVPDKAIAKGYYTLTSRLGRFAPSSRQRDVAAPKDFVLTLPVFASCLLVAILIAFQLYDVFRLSYANMRVYFSNEDMISRRLLETEHAKRDGSVLDEAAIEGIARKQMAPDDMALSFRQASFGFYSSPRFRFHVDTSLTDMFVIKDPLALRDALVKRGLKWIYTPGYSLPEINNSAFAALLRDPRLIRPIARSNGWGLYRVRETDAPVEQTEIAKAVPMVREGTQLYATTDQGPGFVDGERTKLTLDPQRGVAELTRVRGLVKQLRRWDAILSKPIRTQHDPNVINASDFELTDEGRILLEATLSGSGLADMIVEYVSYPPIARRLGDLQINDDLIGSPRLIRETIWSGLLTDAPKRVGGWLVPALSRIGTSDQRTKRGVRVVFRLRDGNILRVHDWTAHSVVFSAGPQAESDRVSTDAVNKGWVFSATSLNPRLGLQLRTQASSGAVDERWPFPPLGLQRLSGAASLVSPPPFRPPSDVDTGTRDDRVEKLFKAGDLRINLKASLFGYGRITPALLIKCRLEPIRNFSLLTVIPIKQKDEVQTLDLPSIQLWADKTENISWVLTPPCIPRSLRVVFQNERQLFLAIEQSVADIGKQQYGYVDIHRIEASLTSDAARSGLALPLIPFAETGVPTR</sequence>
<organism evidence="9 10">
    <name type="scientific">Bosea thiooxidans</name>
    <dbReference type="NCBI Taxonomy" id="53254"/>
    <lineage>
        <taxon>Bacteria</taxon>
        <taxon>Pseudomonadati</taxon>
        <taxon>Pseudomonadota</taxon>
        <taxon>Alphaproteobacteria</taxon>
        <taxon>Hyphomicrobiales</taxon>
        <taxon>Boseaceae</taxon>
        <taxon>Bosea</taxon>
    </lineage>
</organism>
<feature type="transmembrane region" description="Helical" evidence="8">
    <location>
        <begin position="318"/>
        <end position="338"/>
    </location>
</feature>
<feature type="transmembrane region" description="Helical" evidence="8">
    <location>
        <begin position="71"/>
        <end position="91"/>
    </location>
</feature>
<feature type="transmembrane region" description="Helical" evidence="8">
    <location>
        <begin position="228"/>
        <end position="248"/>
    </location>
</feature>
<dbReference type="InterPro" id="IPR050297">
    <property type="entry name" value="LipidA_mod_glycosyltrf_83"/>
</dbReference>
<evidence type="ECO:0000256" key="7">
    <source>
        <dbReference type="ARBA" id="ARBA00023136"/>
    </source>
</evidence>
<feature type="transmembrane region" description="Helical" evidence="8">
    <location>
        <begin position="255"/>
        <end position="272"/>
    </location>
</feature>
<feature type="transmembrane region" description="Helical" evidence="8">
    <location>
        <begin position="111"/>
        <end position="133"/>
    </location>
</feature>
<feature type="transmembrane region" description="Helical" evidence="8">
    <location>
        <begin position="278"/>
        <end position="311"/>
    </location>
</feature>
<dbReference type="GO" id="GO:0005886">
    <property type="term" value="C:plasma membrane"/>
    <property type="evidence" value="ECO:0007669"/>
    <property type="project" value="UniProtKB-SubCell"/>
</dbReference>
<evidence type="ECO:0000256" key="2">
    <source>
        <dbReference type="ARBA" id="ARBA00022475"/>
    </source>
</evidence>
<dbReference type="RefSeq" id="WP_176168696.1">
    <property type="nucleotide sequence ID" value="NZ_FUYX01000016.1"/>
</dbReference>
<gene>
    <name evidence="9" type="ORF">SAMN05660750_04431</name>
</gene>
<keyword evidence="3" id="KW-0328">Glycosyltransferase</keyword>
<keyword evidence="6 8" id="KW-1133">Transmembrane helix</keyword>
<keyword evidence="7 8" id="KW-0472">Membrane</keyword>
<keyword evidence="4" id="KW-0808">Transferase</keyword>
<dbReference type="GO" id="GO:0009103">
    <property type="term" value="P:lipopolysaccharide biosynthetic process"/>
    <property type="evidence" value="ECO:0007669"/>
    <property type="project" value="UniProtKB-ARBA"/>
</dbReference>
<feature type="transmembrane region" description="Helical" evidence="8">
    <location>
        <begin position="41"/>
        <end position="65"/>
    </location>
</feature>
<comment type="subcellular location">
    <subcellularLocation>
        <location evidence="1">Cell membrane</location>
        <topology evidence="1">Multi-pass membrane protein</topology>
    </subcellularLocation>
</comment>
<feature type="transmembrane region" description="Helical" evidence="8">
    <location>
        <begin position="392"/>
        <end position="412"/>
    </location>
</feature>
<dbReference type="PANTHER" id="PTHR33908">
    <property type="entry name" value="MANNOSYLTRANSFERASE YKCB-RELATED"/>
    <property type="match status" value="1"/>
</dbReference>
<dbReference type="GO" id="GO:0016763">
    <property type="term" value="F:pentosyltransferase activity"/>
    <property type="evidence" value="ECO:0007669"/>
    <property type="project" value="TreeGrafter"/>
</dbReference>